<dbReference type="Proteomes" id="UP000299102">
    <property type="component" value="Unassembled WGS sequence"/>
</dbReference>
<protein>
    <submittedName>
        <fullName evidence="1">Uncharacterized protein</fullName>
    </submittedName>
</protein>
<dbReference type="AlphaFoldDB" id="A0A4C1TSN4"/>
<reference evidence="1 2" key="1">
    <citation type="journal article" date="2019" name="Commun. Biol.">
        <title>The bagworm genome reveals a unique fibroin gene that provides high tensile strength.</title>
        <authorList>
            <person name="Kono N."/>
            <person name="Nakamura H."/>
            <person name="Ohtoshi R."/>
            <person name="Tomita M."/>
            <person name="Numata K."/>
            <person name="Arakawa K."/>
        </authorList>
    </citation>
    <scope>NUCLEOTIDE SEQUENCE [LARGE SCALE GENOMIC DNA]</scope>
</reference>
<proteinExistence type="predicted"/>
<evidence type="ECO:0000313" key="1">
    <source>
        <dbReference type="EMBL" id="GBP17020.1"/>
    </source>
</evidence>
<keyword evidence="2" id="KW-1185">Reference proteome</keyword>
<comment type="caution">
    <text evidence="1">The sequence shown here is derived from an EMBL/GenBank/DDBJ whole genome shotgun (WGS) entry which is preliminary data.</text>
</comment>
<evidence type="ECO:0000313" key="2">
    <source>
        <dbReference type="Proteomes" id="UP000299102"/>
    </source>
</evidence>
<accession>A0A4C1TSN4</accession>
<dbReference type="EMBL" id="BGZK01000084">
    <property type="protein sequence ID" value="GBP17020.1"/>
    <property type="molecule type" value="Genomic_DNA"/>
</dbReference>
<organism evidence="1 2">
    <name type="scientific">Eumeta variegata</name>
    <name type="common">Bagworm moth</name>
    <name type="synonym">Eumeta japonica</name>
    <dbReference type="NCBI Taxonomy" id="151549"/>
    <lineage>
        <taxon>Eukaryota</taxon>
        <taxon>Metazoa</taxon>
        <taxon>Ecdysozoa</taxon>
        <taxon>Arthropoda</taxon>
        <taxon>Hexapoda</taxon>
        <taxon>Insecta</taxon>
        <taxon>Pterygota</taxon>
        <taxon>Neoptera</taxon>
        <taxon>Endopterygota</taxon>
        <taxon>Lepidoptera</taxon>
        <taxon>Glossata</taxon>
        <taxon>Ditrysia</taxon>
        <taxon>Tineoidea</taxon>
        <taxon>Psychidae</taxon>
        <taxon>Oiketicinae</taxon>
        <taxon>Eumeta</taxon>
    </lineage>
</organism>
<name>A0A4C1TSN4_EUMVA</name>
<sequence length="79" mass="8849">MTDFTIIDDGLRNKFVDMRVYRAVNVTTDHRSLRDAADVRLPYEGLIRPELGIRGRETILVFAESPKGSPEDAENAPGC</sequence>
<gene>
    <name evidence="1" type="ORF">EVAR_8092_1</name>
</gene>